<dbReference type="GO" id="GO:0009239">
    <property type="term" value="P:enterobactin biosynthetic process"/>
    <property type="evidence" value="ECO:0007669"/>
    <property type="project" value="TreeGrafter"/>
</dbReference>
<dbReference type="SUPFAM" id="SSF56801">
    <property type="entry name" value="Acetyl-CoA synthetase-like"/>
    <property type="match status" value="2"/>
</dbReference>
<dbReference type="InterPro" id="IPR020806">
    <property type="entry name" value="PKS_PP-bd"/>
</dbReference>
<accession>A0A850PSX8</accession>
<dbReference type="InterPro" id="IPR006162">
    <property type="entry name" value="Ppantetheine_attach_site"/>
</dbReference>
<reference evidence="6 7" key="1">
    <citation type="submission" date="2020-05" db="EMBL/GenBank/DDBJ databases">
        <title>Draft genome sequence of Mycobacterium hippocampi DL, isolated from European seabass, Dicentrarchus labrax, reared in fish farms.</title>
        <authorList>
            <person name="Stathopoulou P."/>
            <person name="Asimakis E."/>
            <person name="Tzokas K."/>
            <person name="Batargias C."/>
            <person name="Tsiamis G."/>
        </authorList>
    </citation>
    <scope>NUCLEOTIDE SEQUENCE [LARGE SCALE GENOMIC DNA]</scope>
    <source>
        <strain evidence="6 7">DL</strain>
    </source>
</reference>
<evidence type="ECO:0000259" key="5">
    <source>
        <dbReference type="PROSITE" id="PS50075"/>
    </source>
</evidence>
<dbReference type="GO" id="GO:0031177">
    <property type="term" value="F:phosphopantetheine binding"/>
    <property type="evidence" value="ECO:0007669"/>
    <property type="project" value="InterPro"/>
</dbReference>
<dbReference type="InterPro" id="IPR025110">
    <property type="entry name" value="AMP-bd_C"/>
</dbReference>
<dbReference type="PANTHER" id="PTHR45527">
    <property type="entry name" value="NONRIBOSOMAL PEPTIDE SYNTHETASE"/>
    <property type="match status" value="1"/>
</dbReference>
<evidence type="ECO:0000256" key="1">
    <source>
        <dbReference type="ARBA" id="ARBA00001957"/>
    </source>
</evidence>
<dbReference type="EMBL" id="JABFYL010000039">
    <property type="protein sequence ID" value="NVN51573.1"/>
    <property type="molecule type" value="Genomic_DNA"/>
</dbReference>
<dbReference type="Gene3D" id="3.30.300.30">
    <property type="match status" value="1"/>
</dbReference>
<evidence type="ECO:0000256" key="2">
    <source>
        <dbReference type="ARBA" id="ARBA00006432"/>
    </source>
</evidence>
<dbReference type="FunFam" id="1.10.1200.10:FF:000005">
    <property type="entry name" value="Nonribosomal peptide synthetase 1"/>
    <property type="match status" value="1"/>
</dbReference>
<evidence type="ECO:0000313" key="7">
    <source>
        <dbReference type="Proteomes" id="UP000570517"/>
    </source>
</evidence>
<dbReference type="GO" id="GO:0008610">
    <property type="term" value="P:lipid biosynthetic process"/>
    <property type="evidence" value="ECO:0007669"/>
    <property type="project" value="UniProtKB-ARBA"/>
</dbReference>
<dbReference type="Pfam" id="PF00501">
    <property type="entry name" value="AMP-binding"/>
    <property type="match status" value="1"/>
</dbReference>
<dbReference type="GO" id="GO:0072330">
    <property type="term" value="P:monocarboxylic acid biosynthetic process"/>
    <property type="evidence" value="ECO:0007669"/>
    <property type="project" value="UniProtKB-ARBA"/>
</dbReference>
<dbReference type="InterPro" id="IPR023213">
    <property type="entry name" value="CAT-like_dom_sf"/>
</dbReference>
<dbReference type="Pfam" id="PF00668">
    <property type="entry name" value="Condensation"/>
    <property type="match status" value="2"/>
</dbReference>
<gene>
    <name evidence="6" type="ORF">HLY00_1560</name>
</gene>
<protein>
    <submittedName>
        <fullName evidence="6">Peptide synthetase MbtE</fullName>
    </submittedName>
</protein>
<dbReference type="PANTHER" id="PTHR45527:SF1">
    <property type="entry name" value="FATTY ACID SYNTHASE"/>
    <property type="match status" value="1"/>
</dbReference>
<dbReference type="GO" id="GO:0043041">
    <property type="term" value="P:amino acid activation for nonribosomal peptide biosynthetic process"/>
    <property type="evidence" value="ECO:0007669"/>
    <property type="project" value="TreeGrafter"/>
</dbReference>
<dbReference type="GO" id="GO:0005829">
    <property type="term" value="C:cytosol"/>
    <property type="evidence" value="ECO:0007669"/>
    <property type="project" value="TreeGrafter"/>
</dbReference>
<sequence length="1745" mass="189604">MTDIDTGARLDEQRLELLRRRLHERGLSSADGNAAADDAAGPALSEGQLRMWFVHAADPSGALLNVCLSYRIAGEVDVTRLRDAVNAVSQRHSVLRTTYRTEVGESGRDTGIPVPVLHADLQPGWSEHDLSELSERARQLRLEVLAQREFAAPFDLGVDSPLRITVIRTGAAELVMLLVAHHIAWDDGSWEVFFADLTRAYTGAQLAPSPNRADDGAGSDEADMAYWRAVMVDPPEPLELPGPTGSAVPTSWRSQRTTLRLGADVAERVTAMAADAGATPYALLLAVFGALVHRYSHVDDFLVATPVLNRPADAEDAIGYFGNTVAMRLKPRPGVTFREFLAETAETAVGAFAHQRIGLDRMVRELNPDRRHGAERMTRVSFGFRGRDRFGFTPPGVTCERAELRAHLTHLPLGVMIEFDAAGILVELEYLVEIIEPKLARQLVDHFATLLDSALGHPGDTLSQLELMSAEDIDWLHEVSYGEEFRTPPATITDLIETQVARTPDTTAMVYEGRHYSYREVNEEANRVAHWLIGQGIGAEDRVGVLLDKSPELVVTALGVLKAGAVYLPIDPTYPQDRLDFILGDCDAKLVVREAVAGLDGYRSDDPTDAERVRPVRPQNTAYLIYTSGSTGLPKGVPVPHRPVAEYFVWFKGDYQVDVTDRLLQVASPSFDVSIAEVFGTLACGARLVIHRPDGLRDIGYLTDLLRDEGITAMHFVPSLLGLFLSLPGVNQWRTLQRVPIGGEALPGEVADKFHATFDALLHNFYGPTETIINASRFKVEGRQGTRIVPIGKPKINTQLHLLDDALRPVPVGSIGEIYIGGTHVANGYHRRPGLTAERFIADPFNPGARMYRSGDLARRNADGDVEFVGRADEQVKIRGFRIELGDVAAAITVDPSVGQAVVVVSDLPNLGRSLVGYLTPADGEVVDVERVRARVAAALPEYMTPAGYVVVQEIPITAHGKIDRAALPEPEISAITEFRDPAAGTERQLADVFADLLGRDSVGADDSFFDLGGHSLLATKLVAELRSRFGVDVGVRDIFELGTVARLATHLDELAAGEAGTARPRLVAMSQDGPAPLSSSQLRSWFGYRIEGPTPISNIPFAARLSGPCDADAFTAAIRDVVDRHAILRTTYREIDGTAYQIVNPPADIVVRRARGDSEAWLQAELDRERKHAFDLERDWPIRAAVLSVTDGGAVKSGDEHVLSLVIHHIAGDHWSGGVLFADLVTAYRARKSGQRPTWAPLPVQYTDYGAWQASLLSDDAGIVGPQREFWSRQLEGVPVEAGLPLDFARPRLPSGKGDAVEFRIDGATRDTLAALCRELGITEFMLLQAAVAVVLYKAGGGADVPLGTPVAGRSESELEQLVGFFVNFVVLRNDLSGNPTLREVLRRARDMALSAYSNQDLPFEQIVEAVNPPRSLSHNPLFQVVVHVREQLPQRQMIDADTEFTALEPTFDIAQADLSLNFLAGDAADGGGYRGHLIYRPELYTRRTVERLAGWLVRGVAAFAENPDLTLRELEIFGADEKRRILGEWSTAAGPTQVYVLDGDLAPVPVGVLGDLHLAGGPFSGAQWRRSEDPAARLVADPFSDQPGARLYRTADRARWDDDGRLEIVGAVVADGAGEAIHVVAEPEWEAPHTDTERALAGLLADLLDAEDVGRHDDFFGLGGDSVLAVQLAARARDAGLDLTARMVFEHPGVAELAGAMDASTAVGESEDVHHAPMSASGLSEDELVELTATWSTSRDGIG</sequence>
<dbReference type="InterPro" id="IPR020845">
    <property type="entry name" value="AMP-binding_CS"/>
</dbReference>
<comment type="cofactor">
    <cofactor evidence="1">
        <name>pantetheine 4'-phosphate</name>
        <dbReference type="ChEBI" id="CHEBI:47942"/>
    </cofactor>
</comment>
<dbReference type="Gene3D" id="3.40.50.12780">
    <property type="entry name" value="N-terminal domain of ligase-like"/>
    <property type="match status" value="1"/>
</dbReference>
<keyword evidence="7" id="KW-1185">Reference proteome</keyword>
<dbReference type="Pfam" id="PF00550">
    <property type="entry name" value="PP-binding"/>
    <property type="match status" value="2"/>
</dbReference>
<comment type="similarity">
    <text evidence="2">Belongs to the ATP-dependent AMP-binding enzyme family.</text>
</comment>
<dbReference type="NCBIfam" id="TIGR01733">
    <property type="entry name" value="AA-adenyl-dom"/>
    <property type="match status" value="1"/>
</dbReference>
<dbReference type="Gene3D" id="3.30.559.30">
    <property type="entry name" value="Nonribosomal peptide synthetase, condensation domain"/>
    <property type="match status" value="2"/>
</dbReference>
<dbReference type="Gene3D" id="2.30.38.10">
    <property type="entry name" value="Luciferase, Domain 3"/>
    <property type="match status" value="1"/>
</dbReference>
<dbReference type="Gene3D" id="3.40.50.1820">
    <property type="entry name" value="alpha/beta hydrolase"/>
    <property type="match status" value="1"/>
</dbReference>
<dbReference type="FunFam" id="3.30.300.30:FF:000010">
    <property type="entry name" value="Enterobactin synthetase component F"/>
    <property type="match status" value="1"/>
</dbReference>
<evidence type="ECO:0000256" key="3">
    <source>
        <dbReference type="ARBA" id="ARBA00022450"/>
    </source>
</evidence>
<dbReference type="Proteomes" id="UP000570517">
    <property type="component" value="Unassembled WGS sequence"/>
</dbReference>
<dbReference type="InterPro" id="IPR042099">
    <property type="entry name" value="ANL_N_sf"/>
</dbReference>
<keyword evidence="3" id="KW-0596">Phosphopantetheine</keyword>
<dbReference type="InterPro" id="IPR036736">
    <property type="entry name" value="ACP-like_sf"/>
</dbReference>
<dbReference type="CDD" id="cd19540">
    <property type="entry name" value="LCL_NRPS-like"/>
    <property type="match status" value="1"/>
</dbReference>
<dbReference type="InterPro" id="IPR029058">
    <property type="entry name" value="AB_hydrolase_fold"/>
</dbReference>
<evidence type="ECO:0000313" key="6">
    <source>
        <dbReference type="EMBL" id="NVN51573.1"/>
    </source>
</evidence>
<dbReference type="PROSITE" id="PS50075">
    <property type="entry name" value="CARRIER"/>
    <property type="match status" value="2"/>
</dbReference>
<dbReference type="InterPro" id="IPR045851">
    <property type="entry name" value="AMP-bd_C_sf"/>
</dbReference>
<dbReference type="SUPFAM" id="SSF52777">
    <property type="entry name" value="CoA-dependent acyltransferases"/>
    <property type="match status" value="4"/>
</dbReference>
<keyword evidence="4" id="KW-0597">Phosphoprotein</keyword>
<evidence type="ECO:0000256" key="4">
    <source>
        <dbReference type="ARBA" id="ARBA00022553"/>
    </source>
</evidence>
<dbReference type="InterPro" id="IPR001242">
    <property type="entry name" value="Condensation_dom"/>
</dbReference>
<dbReference type="PROSITE" id="PS00012">
    <property type="entry name" value="PHOSPHOPANTETHEINE"/>
    <property type="match status" value="2"/>
</dbReference>
<dbReference type="UniPathway" id="UPA00011"/>
<dbReference type="PROSITE" id="PS00455">
    <property type="entry name" value="AMP_BINDING"/>
    <property type="match status" value="1"/>
</dbReference>
<dbReference type="Gene3D" id="1.10.1200.10">
    <property type="entry name" value="ACP-like"/>
    <property type="match status" value="1"/>
</dbReference>
<organism evidence="6 7">
    <name type="scientific">Mycolicibacterium hippocampi</name>
    <dbReference type="NCBI Taxonomy" id="659824"/>
    <lineage>
        <taxon>Bacteria</taxon>
        <taxon>Bacillati</taxon>
        <taxon>Actinomycetota</taxon>
        <taxon>Actinomycetes</taxon>
        <taxon>Mycobacteriales</taxon>
        <taxon>Mycobacteriaceae</taxon>
        <taxon>Mycolicibacterium</taxon>
    </lineage>
</organism>
<name>A0A850PSX8_9MYCO</name>
<comment type="caution">
    <text evidence="6">The sequence shown here is derived from an EMBL/GenBank/DDBJ whole genome shotgun (WGS) entry which is preliminary data.</text>
</comment>
<feature type="domain" description="Carrier" evidence="5">
    <location>
        <begin position="1633"/>
        <end position="1707"/>
    </location>
</feature>
<feature type="domain" description="Carrier" evidence="5">
    <location>
        <begin position="981"/>
        <end position="1056"/>
    </location>
</feature>
<dbReference type="SUPFAM" id="SSF47336">
    <property type="entry name" value="ACP-like"/>
    <property type="match status" value="2"/>
</dbReference>
<dbReference type="InterPro" id="IPR009081">
    <property type="entry name" value="PP-bd_ACP"/>
</dbReference>
<dbReference type="InterPro" id="IPR010071">
    <property type="entry name" value="AA_adenyl_dom"/>
</dbReference>
<proteinExistence type="inferred from homology"/>
<dbReference type="RefSeq" id="WP_178359867.1">
    <property type="nucleotide sequence ID" value="NZ_JABFYL010000039.1"/>
</dbReference>
<dbReference type="FunFam" id="3.40.50.12780:FF:000012">
    <property type="entry name" value="Non-ribosomal peptide synthetase"/>
    <property type="match status" value="1"/>
</dbReference>
<dbReference type="SMART" id="SM00823">
    <property type="entry name" value="PKS_PP"/>
    <property type="match status" value="2"/>
</dbReference>
<dbReference type="GO" id="GO:0047527">
    <property type="term" value="F:2,3-dihydroxybenzoate-serine ligase activity"/>
    <property type="evidence" value="ECO:0007669"/>
    <property type="project" value="TreeGrafter"/>
</dbReference>
<dbReference type="Gene3D" id="3.30.559.10">
    <property type="entry name" value="Chloramphenicol acetyltransferase-like domain"/>
    <property type="match status" value="2"/>
</dbReference>
<dbReference type="FunFam" id="1.10.1200.10:FF:000016">
    <property type="entry name" value="Non-ribosomal peptide synthase"/>
    <property type="match status" value="1"/>
</dbReference>
<dbReference type="GO" id="GO:0009366">
    <property type="term" value="C:enterobactin synthetase complex"/>
    <property type="evidence" value="ECO:0007669"/>
    <property type="project" value="TreeGrafter"/>
</dbReference>
<dbReference type="InterPro" id="IPR000873">
    <property type="entry name" value="AMP-dep_synth/lig_dom"/>
</dbReference>
<dbReference type="Pfam" id="PF13193">
    <property type="entry name" value="AMP-binding_C"/>
    <property type="match status" value="1"/>
</dbReference>
<dbReference type="CDD" id="cd17646">
    <property type="entry name" value="A_NRPS_AB3403-like"/>
    <property type="match status" value="1"/>
</dbReference>